<evidence type="ECO:0000313" key="2">
    <source>
        <dbReference type="EMBL" id="MDR7328119.1"/>
    </source>
</evidence>
<keyword evidence="3" id="KW-1185">Reference proteome</keyword>
<feature type="region of interest" description="Disordered" evidence="1">
    <location>
        <begin position="36"/>
        <end position="134"/>
    </location>
</feature>
<organism evidence="2 3">
    <name type="scientific">Catenuloplanes niger</name>
    <dbReference type="NCBI Taxonomy" id="587534"/>
    <lineage>
        <taxon>Bacteria</taxon>
        <taxon>Bacillati</taxon>
        <taxon>Actinomycetota</taxon>
        <taxon>Actinomycetes</taxon>
        <taxon>Micromonosporales</taxon>
        <taxon>Micromonosporaceae</taxon>
        <taxon>Catenuloplanes</taxon>
    </lineage>
</organism>
<reference evidence="2 3" key="1">
    <citation type="submission" date="2023-07" db="EMBL/GenBank/DDBJ databases">
        <title>Sequencing the genomes of 1000 actinobacteria strains.</title>
        <authorList>
            <person name="Klenk H.-P."/>
        </authorList>
    </citation>
    <scope>NUCLEOTIDE SEQUENCE [LARGE SCALE GENOMIC DNA]</scope>
    <source>
        <strain evidence="2 3">DSM 44711</strain>
    </source>
</reference>
<proteinExistence type="predicted"/>
<accession>A0AAE3ZZH8</accession>
<feature type="compositionally biased region" description="Low complexity" evidence="1">
    <location>
        <begin position="253"/>
        <end position="263"/>
    </location>
</feature>
<name>A0AAE3ZZH8_9ACTN</name>
<feature type="compositionally biased region" description="Basic and acidic residues" evidence="1">
    <location>
        <begin position="173"/>
        <end position="194"/>
    </location>
</feature>
<feature type="region of interest" description="Disordered" evidence="1">
    <location>
        <begin position="896"/>
        <end position="935"/>
    </location>
</feature>
<comment type="caution">
    <text evidence="2">The sequence shown here is derived from an EMBL/GenBank/DDBJ whole genome shotgun (WGS) entry which is preliminary data.</text>
</comment>
<protein>
    <submittedName>
        <fullName evidence="2">Uncharacterized protein</fullName>
    </submittedName>
</protein>
<feature type="region of interest" description="Disordered" evidence="1">
    <location>
        <begin position="383"/>
        <end position="404"/>
    </location>
</feature>
<sequence length="1291" mass="137882">MGATRSAHPAVGNTATTVALLGAPDAIVFAATRNPRSTAGNAATAVTMRSATAPGRTPQSATVPARTTQPATAPGRTLRSATVAGRTPQPAVPAPAAALGGSPPAVAEPPRSRRPATPAPGAPAAPARRAGPHRDPKFVALKADVAAKARTVGTSHPPARDEATNAQDAALPPRDDEQAQGKAANAEKMDAAQPQEFDRAAFVRAVKEAIARKAPQNLDEADSFAESERPAEIKAQVEGQVDEGKEASATQIATTIAAPPDTSKAVSKKVGPLTRDRPPGVPGRPNPAGAVPDRLPPAATDTSGGPRHVDRQMADAQITEAQLAKSNEPRFKQALDGKKAMEREAPRAQHRMRAHEAGTLAAATAGAAGLGAAAMQDMTGTRTAAGRRVGAGKDTAKSRDEAKRAQVTATLQRVFDATKNDVEDILSGLDHMVDDQFTREERSARDDFTAEHRRLMDDYKDRRYGGAAGKLRWAGDLIGGLPEEANRIFVVARDHYVTRMETVIGNIADTIAAELKRAKKRIADGKAQLHDAVRRLPADLRAIGREAAGEFADRFDELHQEVDDKGTELVDTLATRYTDALKDVDDEIAAEKEKNKGVAAKVVDAVKGVIDTITELKNLLLGVLRKAAQAVLAILKDPIGFLGNLVSGVGGGLKLFMSNAKNHLVSGLLTWLLGVAPAAGLKIPTTFDVRGIFLLLAGLLGVSWAGLRARLAGRVPPQAMTAAETAVPLVAQLKKRGIEGLWDEVRSRVGDLKRELTSKLVEYLVPTIIVAGATTILSMLNPASAFIRACKLIIDIIRFIVTQARQIIAFVDAVLDAVIAVARGGTGGVPALVERALARSIPVLLGALAALLGLGGIPARVRQIFQSMSRPVTRAIDAVLDKITGLIKKLWAKIKPRKPGRSGDRTRPAAPGRPKTPRGPGAPRRPRRDRADQQDARIKRLVQSAEATIASAPPELAREIDSVSEGRVIYRGSGIGRGLRAIRAFLARHRGARFDRATGMLALPPSPSHVPDSLSSLGAAMARATGVSIVRIERVDDGAEVWGEINPATRLARIRGLATADAVLRIAVAQHGILQFLENLATNRPMTVTQGTVTGTIGLPQFITAWATASNRNFVKKRFRDAMKGTHEWLPSDYILDVTQRAATDAVEGTRWLTLQHDLRSNTFEVVFDPDASTPDIVYDRLPRESRPRNFSIPQGHVGAVYYPTVSKKDQQTDGTGAFHNDLRAAFTSARNVKESAQRANAVMRLWVWDGGKKIAPQIHPKARDKNGVSVTPVGQRRKMQKIVKMFRKHT</sequence>
<dbReference type="Proteomes" id="UP001183629">
    <property type="component" value="Unassembled WGS sequence"/>
</dbReference>
<evidence type="ECO:0000256" key="1">
    <source>
        <dbReference type="SAM" id="MobiDB-lite"/>
    </source>
</evidence>
<feature type="region of interest" description="Disordered" evidence="1">
    <location>
        <begin position="148"/>
        <end position="194"/>
    </location>
</feature>
<dbReference type="RefSeq" id="WP_310429038.1">
    <property type="nucleotide sequence ID" value="NZ_JAVDYC010000001.1"/>
</dbReference>
<dbReference type="EMBL" id="JAVDYC010000001">
    <property type="protein sequence ID" value="MDR7328119.1"/>
    <property type="molecule type" value="Genomic_DNA"/>
</dbReference>
<feature type="region of interest" description="Disordered" evidence="1">
    <location>
        <begin position="253"/>
        <end position="309"/>
    </location>
</feature>
<feature type="compositionally biased region" description="Low complexity" evidence="1">
    <location>
        <begin position="94"/>
        <end position="109"/>
    </location>
</feature>
<evidence type="ECO:0000313" key="3">
    <source>
        <dbReference type="Proteomes" id="UP001183629"/>
    </source>
</evidence>
<feature type="compositionally biased region" description="Basic and acidic residues" evidence="1">
    <location>
        <begin position="394"/>
        <end position="404"/>
    </location>
</feature>
<gene>
    <name evidence="2" type="ORF">J2S44_008369</name>
</gene>
<feature type="compositionally biased region" description="Low complexity" evidence="1">
    <location>
        <begin position="908"/>
        <end position="922"/>
    </location>
</feature>
<feature type="compositionally biased region" description="Polar residues" evidence="1">
    <location>
        <begin position="57"/>
        <end position="71"/>
    </location>
</feature>